<evidence type="ECO:0000313" key="2">
    <source>
        <dbReference type="Proteomes" id="UP000516862"/>
    </source>
</evidence>
<reference evidence="1 2" key="2">
    <citation type="submission" date="2020-09" db="EMBL/GenBank/DDBJ databases">
        <authorList>
            <person name="Chen F.-J."/>
            <person name="Lee Y.-T."/>
        </authorList>
    </citation>
    <scope>NUCLEOTIDE SEQUENCE [LARGE SCALE GENOMIC DNA]</scope>
    <source>
        <strain evidence="1 2">AS73</strain>
        <plasmid evidence="1 2">pAS73-2</plasmid>
    </source>
</reference>
<geneLocation type="plasmid" evidence="1 2">
    <name>pAS73-2</name>
</geneLocation>
<evidence type="ECO:0000313" key="1">
    <source>
        <dbReference type="EMBL" id="QNX07422.1"/>
    </source>
</evidence>
<gene>
    <name evidence="1" type="ORF">IC796_20175</name>
</gene>
<dbReference type="Proteomes" id="UP000516862">
    <property type="component" value="Plasmid pAS73-2"/>
</dbReference>
<dbReference type="InterPro" id="IPR012933">
    <property type="entry name" value="HicA_mRNA_interferase"/>
</dbReference>
<accession>A0A7H2PX39</accession>
<proteinExistence type="predicted"/>
<organism evidence="1 2">
    <name type="scientific">Acinetobacter seifertii</name>
    <dbReference type="NCBI Taxonomy" id="1530123"/>
    <lineage>
        <taxon>Bacteria</taxon>
        <taxon>Pseudomonadati</taxon>
        <taxon>Pseudomonadota</taxon>
        <taxon>Gammaproteobacteria</taxon>
        <taxon>Moraxellales</taxon>
        <taxon>Moraxellaceae</taxon>
        <taxon>Acinetobacter</taxon>
        <taxon>Acinetobacter calcoaceticus/baumannii complex</taxon>
    </lineage>
</organism>
<sequence>MSQSDKLEQKLRAKPKPVSFPWDDLVTLMKQYGFTVLTRKAKGSHFTFYHPETGLKVKLSRSHPDDVLKGYQIANAIEAIDQVKRDKESS</sequence>
<dbReference type="Pfam" id="PF07927">
    <property type="entry name" value="HicA_toxin"/>
    <property type="match status" value="1"/>
</dbReference>
<dbReference type="RefSeq" id="WP_018680114.1">
    <property type="nucleotide sequence ID" value="NZ_BKEE01000066.1"/>
</dbReference>
<dbReference type="SUPFAM" id="SSF54786">
    <property type="entry name" value="YcfA/nrd intein domain"/>
    <property type="match status" value="1"/>
</dbReference>
<dbReference type="AlphaFoldDB" id="A0A7H2PX39"/>
<protein>
    <submittedName>
        <fullName evidence="1">Type II toxin-antitoxin system HicA family toxin</fullName>
    </submittedName>
</protein>
<dbReference type="GO" id="GO:0003729">
    <property type="term" value="F:mRNA binding"/>
    <property type="evidence" value="ECO:0007669"/>
    <property type="project" value="InterPro"/>
</dbReference>
<name>A0A7H2PX39_9GAMM</name>
<keyword evidence="1" id="KW-0614">Plasmid</keyword>
<reference evidence="2" key="1">
    <citation type="submission" date="2020-09" db="EMBL/GenBank/DDBJ databases">
        <title>Clinical and molecular characterization of Acinetobacter seifertii in Taiwan.</title>
        <authorList>
            <person name="Li L.-H."/>
            <person name="Yang Y.-S."/>
            <person name="Sun J.-R."/>
            <person name="Huang T.-W."/>
            <person name="Huang W.-C."/>
            <person name="Wang Y.-C."/>
            <person name="Kuo T.-H."/>
            <person name="Kuo S.-C."/>
            <person name="Chen T.-L."/>
        </authorList>
    </citation>
    <scope>NUCLEOTIDE SEQUENCE [LARGE SCALE GENOMIC DNA]</scope>
    <source>
        <strain evidence="2">AS73</strain>
        <plasmid evidence="2">pAS73-2</plasmid>
    </source>
</reference>
<dbReference type="EMBL" id="CP061563">
    <property type="protein sequence ID" value="QNX07422.1"/>
    <property type="molecule type" value="Genomic_DNA"/>
</dbReference>